<dbReference type="AlphaFoldDB" id="A0A0C9V5R1"/>
<evidence type="ECO:0000313" key="3">
    <source>
        <dbReference type="Proteomes" id="UP000054279"/>
    </source>
</evidence>
<protein>
    <submittedName>
        <fullName evidence="2">Uncharacterized protein</fullName>
    </submittedName>
</protein>
<feature type="compositionally biased region" description="Acidic residues" evidence="1">
    <location>
        <begin position="47"/>
        <end position="60"/>
    </location>
</feature>
<dbReference type="HOGENOM" id="CLU_2361075_0_0_1"/>
<accession>A0A0C9V5R1</accession>
<sequence>MPPRAKKPASPTKTPATRAKPASKAKQGKHDDNGAPASKKKKAKQDDADDDVVDDDDDVDTNMVTVVRRGAAPPVDPHSGYVGTHQVYEGNGGTSW</sequence>
<organism evidence="2 3">
    <name type="scientific">Sphaerobolus stellatus (strain SS14)</name>
    <dbReference type="NCBI Taxonomy" id="990650"/>
    <lineage>
        <taxon>Eukaryota</taxon>
        <taxon>Fungi</taxon>
        <taxon>Dikarya</taxon>
        <taxon>Basidiomycota</taxon>
        <taxon>Agaricomycotina</taxon>
        <taxon>Agaricomycetes</taxon>
        <taxon>Phallomycetidae</taxon>
        <taxon>Geastrales</taxon>
        <taxon>Sphaerobolaceae</taxon>
        <taxon>Sphaerobolus</taxon>
    </lineage>
</organism>
<reference evidence="2 3" key="1">
    <citation type="submission" date="2014-06" db="EMBL/GenBank/DDBJ databases">
        <title>Evolutionary Origins and Diversification of the Mycorrhizal Mutualists.</title>
        <authorList>
            <consortium name="DOE Joint Genome Institute"/>
            <consortium name="Mycorrhizal Genomics Consortium"/>
            <person name="Kohler A."/>
            <person name="Kuo A."/>
            <person name="Nagy L.G."/>
            <person name="Floudas D."/>
            <person name="Copeland A."/>
            <person name="Barry K.W."/>
            <person name="Cichocki N."/>
            <person name="Veneault-Fourrey C."/>
            <person name="LaButti K."/>
            <person name="Lindquist E.A."/>
            <person name="Lipzen A."/>
            <person name="Lundell T."/>
            <person name="Morin E."/>
            <person name="Murat C."/>
            <person name="Riley R."/>
            <person name="Ohm R."/>
            <person name="Sun H."/>
            <person name="Tunlid A."/>
            <person name="Henrissat B."/>
            <person name="Grigoriev I.V."/>
            <person name="Hibbett D.S."/>
            <person name="Martin F."/>
        </authorList>
    </citation>
    <scope>NUCLEOTIDE SEQUENCE [LARGE SCALE GENOMIC DNA]</scope>
    <source>
        <strain evidence="2 3">SS14</strain>
    </source>
</reference>
<dbReference type="EMBL" id="KN837222">
    <property type="protein sequence ID" value="KIJ32741.1"/>
    <property type="molecule type" value="Genomic_DNA"/>
</dbReference>
<evidence type="ECO:0000256" key="1">
    <source>
        <dbReference type="SAM" id="MobiDB-lite"/>
    </source>
</evidence>
<feature type="region of interest" description="Disordered" evidence="1">
    <location>
        <begin position="1"/>
        <end position="96"/>
    </location>
</feature>
<proteinExistence type="predicted"/>
<keyword evidence="3" id="KW-1185">Reference proteome</keyword>
<name>A0A0C9V5R1_SPHS4</name>
<gene>
    <name evidence="2" type="ORF">M422DRAFT_35719</name>
</gene>
<dbReference type="Proteomes" id="UP000054279">
    <property type="component" value="Unassembled WGS sequence"/>
</dbReference>
<evidence type="ECO:0000313" key="2">
    <source>
        <dbReference type="EMBL" id="KIJ32741.1"/>
    </source>
</evidence>